<dbReference type="PANTHER" id="PTHR44329">
    <property type="entry name" value="SERINE/THREONINE-PROTEIN KINASE TNNI3K-RELATED"/>
    <property type="match status" value="1"/>
</dbReference>
<feature type="compositionally biased region" description="Pro residues" evidence="1">
    <location>
        <begin position="681"/>
        <end position="690"/>
    </location>
</feature>
<feature type="compositionally biased region" description="Low complexity" evidence="1">
    <location>
        <begin position="1685"/>
        <end position="1695"/>
    </location>
</feature>
<feature type="compositionally biased region" description="Gly residues" evidence="1">
    <location>
        <begin position="1219"/>
        <end position="1231"/>
    </location>
</feature>
<name>A0A2K3DK62_CHLRE</name>
<dbReference type="Gene3D" id="1.10.510.10">
    <property type="entry name" value="Transferase(Phosphotransferase) domain 1"/>
    <property type="match status" value="1"/>
</dbReference>
<gene>
    <name evidence="3" type="ORF">CHLRE_07g334950v5</name>
</gene>
<feature type="compositionally biased region" description="Low complexity" evidence="1">
    <location>
        <begin position="253"/>
        <end position="266"/>
    </location>
</feature>
<proteinExistence type="predicted"/>
<dbReference type="GeneID" id="5725707"/>
<dbReference type="Gramene" id="PNW80913">
    <property type="protein sequence ID" value="PNW80913"/>
    <property type="gene ID" value="CHLRE_07g334950v5"/>
</dbReference>
<evidence type="ECO:0000256" key="1">
    <source>
        <dbReference type="SAM" id="MobiDB-lite"/>
    </source>
</evidence>
<sequence length="1790" mass="176160">MSWLARLCASGARDTASPSALARPPKVLTADACLQTSTSESQKQLLKNSSSTELVTGKPLSPQEPALSFIEQTVAKAFWALTTIPSGHPLYRRINILLEACRAALGACDARLACFSGDGNTFVFLPCAGDVEAAPRAAGWGRTALWSFLSDQPDAIVVIRGYHSSVTQPGAAAPNMTGGDGGGGATLGRQGSSATRAGNTSGSTAAVLCASPASAARPDGMAAAVQPQDKHPEAVPVSTQSPRSHNGLASPYGAPSGATSATAPAAMRTAPPDPFSLVCRNATTAANLQAGDLLALPVRHGGRLVAALLLGWGAHMGSLGSTATPQMAPAPAAAAGAAAEASGLGGGSHKQPANGVATVAGLMSATRGNGGAPASASAPSYLSPLSRPEGTAPSAQPQGVGITAAANGEAPAQTAGVEVLASSNGMTLSPKELGQLQRLAQFLVFGIYADPQHARTLEAVAASLSGLPYSAGLHDFVAGLLEAVPELLQIRYALRFAPIMLLTHGLGASGPAVLFASRAGGEQQPQQPQQQGAAAAAAAAVMAGDGALGTMELFPHTLGNGAGGSTRPADGGDAAAAVSRIRAVRMSLHHTLLAEALKPAANLRRSVEAAPTSTVAASGGGGGGGDGGGQAAGHPQFMPFSAVSSHYAVTGSQLPSTAINEGVNENLLNGGPGGGGGGPRSAPPPPLPPLALPPCSSQPIYFTVVPNISSHMLEEGAPCRDLLLCANLAGCAMGSLVLAVEAPAGGAATTGTTMTATGGGALALAPGGMATGPGGNTGAGGLPASLLAAGASTAATVGGGGGAAAGNSTSGLVGLGLANASTHRGSFTNLLSTAGSIPAPVLLTAPLSVLHSSRQFGMYLVCSEPLPAALLQLVAADLQQLLEMVLGACREGVLSMLGGGRCAVELYSLQEQLLGNNPAAAGGSAAIAGHIAGAMAAALSAPSPLAIGPLGAAAPQAGSIAIGGGGGGALVASRSGLAPGSSVRQALGRSFAGPHGRAIPRSLFHLVAGALPVGSVGGAGGGGGGGLSTSDADQLSGAVRSAGSPRLQLSQMGHSALLATQRHISTRGGGGGVPGAVAAAGALLMSHQGHMHGHTPGQEALDASVESLAQGVSGIDVDGGLCWMLASSPEVMLEPLEVMVSSMRSGLTAALTNAMVLDSGDEAKAAMNQELAAIRLYDVIGRGGQGVVFHGTLHGLETAVKVIVHRGKGEPLAHDGGDPAAGGAEGSGADGAAGTAAAGEADAAAGGDGADGRNSAGDLSRIRKAKRGALELVVTGTLSNPHIVQVLASFSDVIMVRCTYRNEPTPRLRLVAKDDPILAGWASPGPLNTVACLEYCDAGTLLEAAHGGAFRPPGSSVLSGAVRPALVPLYMSLLEVALALRYLHSRRLVHCDLKPANVLLKSSSRDPRGWTCKLSDFGCVRLMTELPATPEDLAAMQQQQQQQAAAAGRAGGAAAALGGRGGSRAAASGVGGSGGTPNASTKKTVLGFRVAQPLGTIAYMSPESFVRGHTLGPGVDIYAFGILMYELLMCRAPYQGLDAQALPRMVLRQGLRPEFHPLAPPEYCHLAARCWSSSVSRRPNTAQLVAEVEALLAEAQLKESRKAAAMQVRPGAPVGPQAPGGAPAAVRAPQAGSVAVPAPLASMMPAAKPAPPNPPAHALAPPPALAAGAVPGVGTAGGAAHRFPARAGQAGGQPAPGAPLPAAPTAAPEPGPAAAAGPVPLYEPRGSNVEAPGNAAPSGALASIEPAAPEINELVTASAAAAGLDATVEVLQVKVPPGTDVPADGGSPGP</sequence>
<dbReference type="EMBL" id="CM008968">
    <property type="protein sequence ID" value="PNW80913.1"/>
    <property type="molecule type" value="Genomic_DNA"/>
</dbReference>
<protein>
    <recommendedName>
        <fullName evidence="2">Protein kinase domain-containing protein</fullName>
    </recommendedName>
</protein>
<evidence type="ECO:0000259" key="2">
    <source>
        <dbReference type="PROSITE" id="PS50011"/>
    </source>
</evidence>
<evidence type="ECO:0000313" key="3">
    <source>
        <dbReference type="EMBL" id="PNW80913.1"/>
    </source>
</evidence>
<dbReference type="InterPro" id="IPR008271">
    <property type="entry name" value="Ser/Thr_kinase_AS"/>
</dbReference>
<dbReference type="SMART" id="SM00220">
    <property type="entry name" value="S_TKc"/>
    <property type="match status" value="1"/>
</dbReference>
<evidence type="ECO:0000313" key="4">
    <source>
        <dbReference type="Proteomes" id="UP000006906"/>
    </source>
</evidence>
<organism evidence="3 4">
    <name type="scientific">Chlamydomonas reinhardtii</name>
    <name type="common">Chlamydomonas smithii</name>
    <dbReference type="NCBI Taxonomy" id="3055"/>
    <lineage>
        <taxon>Eukaryota</taxon>
        <taxon>Viridiplantae</taxon>
        <taxon>Chlorophyta</taxon>
        <taxon>core chlorophytes</taxon>
        <taxon>Chlorophyceae</taxon>
        <taxon>CS clade</taxon>
        <taxon>Chlamydomonadales</taxon>
        <taxon>Chlamydomonadaceae</taxon>
        <taxon>Chlamydomonas</taxon>
    </lineage>
</organism>
<dbReference type="Pfam" id="PF00069">
    <property type="entry name" value="Pkinase"/>
    <property type="match status" value="1"/>
</dbReference>
<dbReference type="PROSITE" id="PS00108">
    <property type="entry name" value="PROTEIN_KINASE_ST"/>
    <property type="match status" value="1"/>
</dbReference>
<dbReference type="PROSITE" id="PS50011">
    <property type="entry name" value="PROTEIN_KINASE_DOM"/>
    <property type="match status" value="1"/>
</dbReference>
<feature type="region of interest" description="Disordered" evidence="1">
    <location>
        <begin position="1211"/>
        <end position="1235"/>
    </location>
</feature>
<dbReference type="KEGG" id="cre:CHLRE_07g334950v5"/>
<dbReference type="GO" id="GO:0004674">
    <property type="term" value="F:protein serine/threonine kinase activity"/>
    <property type="evidence" value="ECO:0000318"/>
    <property type="project" value="GO_Central"/>
</dbReference>
<feature type="region of interest" description="Disordered" evidence="1">
    <location>
        <begin position="612"/>
        <end position="636"/>
    </location>
</feature>
<feature type="region of interest" description="Disordered" evidence="1">
    <location>
        <begin position="662"/>
        <end position="690"/>
    </location>
</feature>
<dbReference type="InParanoid" id="A0A2K3DK62"/>
<feature type="region of interest" description="Disordered" evidence="1">
    <location>
        <begin position="1684"/>
        <end position="1741"/>
    </location>
</feature>
<dbReference type="RefSeq" id="XP_042922819.1">
    <property type="nucleotide sequence ID" value="XM_043064251.1"/>
</dbReference>
<dbReference type="GO" id="GO:0007165">
    <property type="term" value="P:signal transduction"/>
    <property type="evidence" value="ECO:0000318"/>
    <property type="project" value="GO_Central"/>
</dbReference>
<feature type="compositionally biased region" description="Low complexity" evidence="1">
    <location>
        <begin position="372"/>
        <end position="388"/>
    </location>
</feature>
<feature type="region of interest" description="Disordered" evidence="1">
    <location>
        <begin position="168"/>
        <end position="200"/>
    </location>
</feature>
<reference evidence="3 4" key="1">
    <citation type="journal article" date="2007" name="Science">
        <title>The Chlamydomonas genome reveals the evolution of key animal and plant functions.</title>
        <authorList>
            <person name="Merchant S.S."/>
            <person name="Prochnik S.E."/>
            <person name="Vallon O."/>
            <person name="Harris E.H."/>
            <person name="Karpowicz S.J."/>
            <person name="Witman G.B."/>
            <person name="Terry A."/>
            <person name="Salamov A."/>
            <person name="Fritz-Laylin L.K."/>
            <person name="Marechal-Drouard L."/>
            <person name="Marshall W.F."/>
            <person name="Qu L.H."/>
            <person name="Nelson D.R."/>
            <person name="Sanderfoot A.A."/>
            <person name="Spalding M.H."/>
            <person name="Kapitonov V.V."/>
            <person name="Ren Q."/>
            <person name="Ferris P."/>
            <person name="Lindquist E."/>
            <person name="Shapiro H."/>
            <person name="Lucas S.M."/>
            <person name="Grimwood J."/>
            <person name="Schmutz J."/>
            <person name="Cardol P."/>
            <person name="Cerutti H."/>
            <person name="Chanfreau G."/>
            <person name="Chen C.L."/>
            <person name="Cognat V."/>
            <person name="Croft M.T."/>
            <person name="Dent R."/>
            <person name="Dutcher S."/>
            <person name="Fernandez E."/>
            <person name="Fukuzawa H."/>
            <person name="Gonzalez-Ballester D."/>
            <person name="Gonzalez-Halphen D."/>
            <person name="Hallmann A."/>
            <person name="Hanikenne M."/>
            <person name="Hippler M."/>
            <person name="Inwood W."/>
            <person name="Jabbari K."/>
            <person name="Kalanon M."/>
            <person name="Kuras R."/>
            <person name="Lefebvre P.A."/>
            <person name="Lemaire S.D."/>
            <person name="Lobanov A.V."/>
            <person name="Lohr M."/>
            <person name="Manuell A."/>
            <person name="Meier I."/>
            <person name="Mets L."/>
            <person name="Mittag M."/>
            <person name="Mittelmeier T."/>
            <person name="Moroney J.V."/>
            <person name="Moseley J."/>
            <person name="Napoli C."/>
            <person name="Nedelcu A.M."/>
            <person name="Niyogi K."/>
            <person name="Novoselov S.V."/>
            <person name="Paulsen I.T."/>
            <person name="Pazour G."/>
            <person name="Purton S."/>
            <person name="Ral J.P."/>
            <person name="Riano-Pachon D.M."/>
            <person name="Riekhof W."/>
            <person name="Rymarquis L."/>
            <person name="Schroda M."/>
            <person name="Stern D."/>
            <person name="Umen J."/>
            <person name="Willows R."/>
            <person name="Wilson N."/>
            <person name="Zimmer S.L."/>
            <person name="Allmer J."/>
            <person name="Balk J."/>
            <person name="Bisova K."/>
            <person name="Chen C.J."/>
            <person name="Elias M."/>
            <person name="Gendler K."/>
            <person name="Hauser C."/>
            <person name="Lamb M.R."/>
            <person name="Ledford H."/>
            <person name="Long J.C."/>
            <person name="Minagawa J."/>
            <person name="Page M.D."/>
            <person name="Pan J."/>
            <person name="Pootakham W."/>
            <person name="Roje S."/>
            <person name="Rose A."/>
            <person name="Stahlberg E."/>
            <person name="Terauchi A.M."/>
            <person name="Yang P."/>
            <person name="Ball S."/>
            <person name="Bowler C."/>
            <person name="Dieckmann C.L."/>
            <person name="Gladyshev V.N."/>
            <person name="Green P."/>
            <person name="Jorgensen R."/>
            <person name="Mayfield S."/>
            <person name="Mueller-Roeber B."/>
            <person name="Rajamani S."/>
            <person name="Sayre R.T."/>
            <person name="Brokstein P."/>
            <person name="Dubchak I."/>
            <person name="Goodstein D."/>
            <person name="Hornick L."/>
            <person name="Huang Y.W."/>
            <person name="Jhaveri J."/>
            <person name="Luo Y."/>
            <person name="Martinez D."/>
            <person name="Ngau W.C."/>
            <person name="Otillar B."/>
            <person name="Poliakov A."/>
            <person name="Porter A."/>
            <person name="Szajkowski L."/>
            <person name="Werner G."/>
            <person name="Zhou K."/>
            <person name="Grigoriev I.V."/>
            <person name="Rokhsar D.S."/>
            <person name="Grossman A.R."/>
        </authorList>
    </citation>
    <scope>NUCLEOTIDE SEQUENCE [LARGE SCALE GENOMIC DNA]</scope>
    <source>
        <strain evidence="4">CC-503</strain>
    </source>
</reference>
<dbReference type="STRING" id="3055.A0A2K3DK62"/>
<feature type="compositionally biased region" description="Gly residues" evidence="1">
    <location>
        <begin position="618"/>
        <end position="631"/>
    </location>
</feature>
<dbReference type="InterPro" id="IPR011009">
    <property type="entry name" value="Kinase-like_dom_sf"/>
</dbReference>
<dbReference type="InterPro" id="IPR001245">
    <property type="entry name" value="Ser-Thr/Tyr_kinase_cat_dom"/>
</dbReference>
<keyword evidence="4" id="KW-1185">Reference proteome</keyword>
<feature type="domain" description="Protein kinase" evidence="2">
    <location>
        <begin position="1174"/>
        <end position="1592"/>
    </location>
</feature>
<feature type="region of interest" description="Disordered" evidence="1">
    <location>
        <begin position="218"/>
        <end position="266"/>
    </location>
</feature>
<dbReference type="ExpressionAtlas" id="A0A2K3DK62">
    <property type="expression patterns" value="baseline"/>
</dbReference>
<accession>A0A2K3DK62</accession>
<dbReference type="Proteomes" id="UP000006906">
    <property type="component" value="Chromosome 7"/>
</dbReference>
<dbReference type="GO" id="GO:0005524">
    <property type="term" value="F:ATP binding"/>
    <property type="evidence" value="ECO:0007669"/>
    <property type="project" value="InterPro"/>
</dbReference>
<dbReference type="InterPro" id="IPR000719">
    <property type="entry name" value="Prot_kinase_dom"/>
</dbReference>
<feature type="compositionally biased region" description="Pro residues" evidence="1">
    <location>
        <begin position="1696"/>
        <end position="1711"/>
    </location>
</feature>
<dbReference type="SUPFAM" id="SSF56112">
    <property type="entry name" value="Protein kinase-like (PK-like)"/>
    <property type="match status" value="1"/>
</dbReference>
<dbReference type="InterPro" id="IPR051681">
    <property type="entry name" value="Ser/Thr_Kinases-Pseudokinases"/>
</dbReference>
<dbReference type="Pfam" id="PF07714">
    <property type="entry name" value="PK_Tyr_Ser-Thr"/>
    <property type="match status" value="1"/>
</dbReference>
<dbReference type="PANTHER" id="PTHR44329:SF214">
    <property type="entry name" value="PROTEIN KINASE DOMAIN-CONTAINING PROTEIN"/>
    <property type="match status" value="1"/>
</dbReference>
<dbReference type="OrthoDB" id="541673at2759"/>
<feature type="compositionally biased region" description="Gly residues" evidence="1">
    <location>
        <begin position="670"/>
        <end position="679"/>
    </location>
</feature>
<feature type="region of interest" description="Disordered" evidence="1">
    <location>
        <begin position="368"/>
        <end position="399"/>
    </location>
</feature>